<accession>A0AB38TXP2</accession>
<dbReference type="AlphaFoldDB" id="A0AB38TXP2"/>
<protein>
    <submittedName>
        <fullName evidence="1">Uncharacterized protein</fullName>
    </submittedName>
</protein>
<name>A0AB38TXP2_BURGA</name>
<organism evidence="1 2">
    <name type="scientific">Burkholderia gladioli</name>
    <name type="common">Pseudomonas marginata</name>
    <name type="synonym">Phytomonas marginata</name>
    <dbReference type="NCBI Taxonomy" id="28095"/>
    <lineage>
        <taxon>Bacteria</taxon>
        <taxon>Pseudomonadati</taxon>
        <taxon>Pseudomonadota</taxon>
        <taxon>Betaproteobacteria</taxon>
        <taxon>Burkholderiales</taxon>
        <taxon>Burkholderiaceae</taxon>
        <taxon>Burkholderia</taxon>
    </lineage>
</organism>
<sequence>MESIEKSELRNVLSGAQPEFTANLRNAFFTVSARADTSTPLPPGMACARFPEIV</sequence>
<evidence type="ECO:0000313" key="2">
    <source>
        <dbReference type="Proteomes" id="UP001059745"/>
    </source>
</evidence>
<proteinExistence type="predicted"/>
<evidence type="ECO:0000313" key="1">
    <source>
        <dbReference type="EMBL" id="UWX72807.1"/>
    </source>
</evidence>
<reference evidence="1" key="1">
    <citation type="submission" date="2022-09" db="EMBL/GenBank/DDBJ databases">
        <title>Genomic of Burkholderia gladioli.</title>
        <authorList>
            <person name="Wu H."/>
        </authorList>
    </citation>
    <scope>NUCLEOTIDE SEQUENCE</scope>
    <source>
        <strain evidence="1">ZN-S4</strain>
    </source>
</reference>
<dbReference type="RefSeq" id="WP_161783270.1">
    <property type="nucleotide sequence ID" value="NZ_CADEPT010000002.1"/>
</dbReference>
<gene>
    <name evidence="1" type="ORF">NYZ96_30810</name>
</gene>
<dbReference type="Proteomes" id="UP001059745">
    <property type="component" value="Chromosome 2"/>
</dbReference>
<dbReference type="EMBL" id="CP104215">
    <property type="protein sequence ID" value="UWX72807.1"/>
    <property type="molecule type" value="Genomic_DNA"/>
</dbReference>